<proteinExistence type="predicted"/>
<evidence type="ECO:0000313" key="4">
    <source>
        <dbReference type="Proteomes" id="UP000694904"/>
    </source>
</evidence>
<dbReference type="Pfam" id="PF00147">
    <property type="entry name" value="Fibrinogen_C"/>
    <property type="match status" value="1"/>
</dbReference>
<gene>
    <name evidence="5" type="primary">LOC108614027</name>
</gene>
<evidence type="ECO:0000259" key="3">
    <source>
        <dbReference type="PROSITE" id="PS51406"/>
    </source>
</evidence>
<reference evidence="4" key="2">
    <citation type="journal article" date="2016" name="G3 (Bethesda)">
        <title>Genome Evolution in Three Species of Cactophilic Drosophila.</title>
        <authorList>
            <person name="Sanchez-Flores A."/>
            <person name="Penazola F."/>
            <person name="Carpinteyro-Ponce J."/>
            <person name="Nazario-Yepiz N."/>
            <person name="Abreu-Goodger C."/>
            <person name="Machado C.A."/>
            <person name="Markow T.A."/>
        </authorList>
    </citation>
    <scope>NUCLEOTIDE SEQUENCE [LARGE SCALE GENOMIC DNA]</scope>
</reference>
<accession>A0ABM1P863</accession>
<protein>
    <submittedName>
        <fullName evidence="5">Ficolin-1-like</fullName>
    </submittedName>
</protein>
<keyword evidence="2" id="KW-0732">Signal</keyword>
<keyword evidence="4" id="KW-1185">Reference proteome</keyword>
<feature type="coiled-coil region" evidence="1">
    <location>
        <begin position="22"/>
        <end position="66"/>
    </location>
</feature>
<dbReference type="Proteomes" id="UP000694904">
    <property type="component" value="Chromosome 2"/>
</dbReference>
<feature type="domain" description="Fibrinogen C-terminal" evidence="3">
    <location>
        <begin position="119"/>
        <end position="327"/>
    </location>
</feature>
<dbReference type="SMART" id="SM00186">
    <property type="entry name" value="FBG"/>
    <property type="match status" value="1"/>
</dbReference>
<reference evidence="4" key="1">
    <citation type="journal article" date="1997" name="Nucleic Acids Res.">
        <title>tRNAscan-SE: a program for improved detection of transfer RNA genes in genomic sequence.</title>
        <authorList>
            <person name="Lowe T.M."/>
            <person name="Eddy S.R."/>
        </authorList>
    </citation>
    <scope>NUCLEOTIDE SEQUENCE [LARGE SCALE GENOMIC DNA]</scope>
</reference>
<name>A0ABM1P863_DROAR</name>
<evidence type="ECO:0000256" key="2">
    <source>
        <dbReference type="SAM" id="SignalP"/>
    </source>
</evidence>
<keyword evidence="1" id="KW-0175">Coiled coil</keyword>
<feature type="signal peptide" evidence="2">
    <location>
        <begin position="1"/>
        <end position="19"/>
    </location>
</feature>
<dbReference type="PROSITE" id="PS51406">
    <property type="entry name" value="FIBRINOGEN_C_2"/>
    <property type="match status" value="1"/>
</dbReference>
<dbReference type="SUPFAM" id="SSF56496">
    <property type="entry name" value="Fibrinogen C-terminal domain-like"/>
    <property type="match status" value="1"/>
</dbReference>
<organism evidence="4 5">
    <name type="scientific">Drosophila arizonae</name>
    <name type="common">Fruit fly</name>
    <dbReference type="NCBI Taxonomy" id="7263"/>
    <lineage>
        <taxon>Eukaryota</taxon>
        <taxon>Metazoa</taxon>
        <taxon>Ecdysozoa</taxon>
        <taxon>Arthropoda</taxon>
        <taxon>Hexapoda</taxon>
        <taxon>Insecta</taxon>
        <taxon>Pterygota</taxon>
        <taxon>Neoptera</taxon>
        <taxon>Endopterygota</taxon>
        <taxon>Diptera</taxon>
        <taxon>Brachycera</taxon>
        <taxon>Muscomorpha</taxon>
        <taxon>Ephydroidea</taxon>
        <taxon>Drosophilidae</taxon>
        <taxon>Drosophila</taxon>
    </lineage>
</organism>
<evidence type="ECO:0000256" key="1">
    <source>
        <dbReference type="SAM" id="Coils"/>
    </source>
</evidence>
<dbReference type="GeneID" id="108614027"/>
<dbReference type="PANTHER" id="PTHR19143">
    <property type="entry name" value="FIBRINOGEN/TENASCIN/ANGIOPOEITIN"/>
    <property type="match status" value="1"/>
</dbReference>
<dbReference type="InterPro" id="IPR002181">
    <property type="entry name" value="Fibrinogen_a/b/g_C_dom"/>
</dbReference>
<dbReference type="InterPro" id="IPR050373">
    <property type="entry name" value="Fibrinogen_C-term_domain"/>
</dbReference>
<reference evidence="5" key="3">
    <citation type="submission" date="2025-08" db="UniProtKB">
        <authorList>
            <consortium name="RefSeq"/>
        </authorList>
    </citation>
    <scope>IDENTIFICATION</scope>
    <source>
        <tissue evidence="5">Whole organism</tissue>
    </source>
</reference>
<dbReference type="Gene3D" id="3.90.215.10">
    <property type="entry name" value="Gamma Fibrinogen, chain A, domain 1"/>
    <property type="match status" value="1"/>
</dbReference>
<feature type="chain" id="PRO_5047121768" evidence="2">
    <location>
        <begin position="20"/>
        <end position="328"/>
    </location>
</feature>
<dbReference type="InterPro" id="IPR036056">
    <property type="entry name" value="Fibrinogen-like_C"/>
</dbReference>
<dbReference type="CDD" id="cd14686">
    <property type="entry name" value="bZIP"/>
    <property type="match status" value="1"/>
</dbReference>
<dbReference type="RefSeq" id="XP_017863399.1">
    <property type="nucleotide sequence ID" value="XM_018007910.1"/>
</dbReference>
<evidence type="ECO:0000313" key="5">
    <source>
        <dbReference type="RefSeq" id="XP_017863399.1"/>
    </source>
</evidence>
<dbReference type="InterPro" id="IPR014716">
    <property type="entry name" value="Fibrinogen_a/b/g_C_1"/>
</dbReference>
<sequence>MHLIIILAVCGTLYGTIKAEGIKELQAKLNTLEKENAKLKAEQEKLQHQVDEYDKKRKEIADLEKQTDVCQPSGRTKAVNAQSDNATMNSVALPKFFNKNRKKFRTPEGRRHLVNCLINLSTPSRYSCVPYLHFTGAKTITMPGVKPIHVRCDSATAGSGWLIIQRRVHGTENFYRTWAEYRDGFGKLNEDSFLGLENIYRLTNYQRFELFVKVVSFKGKVNWARYGDFLIGSEDESYVLKSVGDFSGTEDVLSRNVNSKFSTYDRESNPKNLSQKFHGGYWYIENGLQSSNPNGKYLQHPNRYTYGMHWATGESEKSVKMMIRPVLG</sequence>